<accession>A0A4U8Q1U6</accession>
<sequence>MGIWKNEIGSLLEITTIEEYKKSIENILNICEKENLSSEIRKSIKKKAEFMINDFSNYDSEKNMIEAKNRVIDYLKEISENSKEKNIHIHHEIDETIGHELLYKILDQFYLFVETFYEKEPNKRATIKREQLNELRMGNEYDVQHILFSIIRLFFTNARTEVCEDTGYAMVRSDIWIPNLDTVVEIKCSNTSMNQKKLMEEIASDMVHYHAKIIYFFIYDKDKIIKNREAFINTYEKAVYGKKIHIILHQPKIL</sequence>
<reference evidence="1 2" key="1">
    <citation type="journal article" date="2019" name="Anaerobe">
        <title>Detection of Robinsoniella peoriensis in multiple bone samples of a trauma patient.</title>
        <authorList>
            <person name="Schrottner P."/>
            <person name="Hartwich K."/>
            <person name="Bunk B."/>
            <person name="Schober I."/>
            <person name="Helbig S."/>
            <person name="Rudolph W.W."/>
            <person name="Gunzer F."/>
        </authorList>
    </citation>
    <scope>NUCLEOTIDE SEQUENCE [LARGE SCALE GENOMIC DNA]</scope>
    <source>
        <strain evidence="1 2">DSM 106044</strain>
    </source>
</reference>
<organism evidence="1 2">
    <name type="scientific">Robinsoniella peoriensis</name>
    <dbReference type="NCBI Taxonomy" id="180332"/>
    <lineage>
        <taxon>Bacteria</taxon>
        <taxon>Bacillati</taxon>
        <taxon>Bacillota</taxon>
        <taxon>Clostridia</taxon>
        <taxon>Lachnospirales</taxon>
        <taxon>Lachnospiraceae</taxon>
        <taxon>Robinsoniella</taxon>
    </lineage>
</organism>
<evidence type="ECO:0000313" key="2">
    <source>
        <dbReference type="Proteomes" id="UP000306509"/>
    </source>
</evidence>
<dbReference type="Proteomes" id="UP000306509">
    <property type="component" value="Unassembled WGS sequence"/>
</dbReference>
<gene>
    <name evidence="1" type="ORF">DSM106044_05029</name>
</gene>
<proteinExistence type="predicted"/>
<dbReference type="EMBL" id="QGQD01000104">
    <property type="protein sequence ID" value="TLC98123.1"/>
    <property type="molecule type" value="Genomic_DNA"/>
</dbReference>
<evidence type="ECO:0000313" key="1">
    <source>
        <dbReference type="EMBL" id="TLC98123.1"/>
    </source>
</evidence>
<keyword evidence="2" id="KW-1185">Reference proteome</keyword>
<protein>
    <submittedName>
        <fullName evidence="1">Uncharacterized protein</fullName>
    </submittedName>
</protein>
<dbReference type="Pfam" id="PF18742">
    <property type="entry name" value="DpnII-MboI"/>
    <property type="match status" value="1"/>
</dbReference>
<comment type="caution">
    <text evidence="1">The sequence shown here is derived from an EMBL/GenBank/DDBJ whole genome shotgun (WGS) entry which is preliminary data.</text>
</comment>
<dbReference type="AlphaFoldDB" id="A0A4U8Q1U6"/>
<name>A0A4U8Q1U6_9FIRM</name>